<keyword evidence="2" id="KW-1133">Transmembrane helix</keyword>
<sequence length="864" mass="94012">MTLRSILVLKSTCSDDSSDSDTTVTGRREEQHSSGVIGLWQGFQNSAPIVCDLVLLPELPSSTPESNNSNNKKRTSFRERRQTATPTQETVTQVHQVTFQPCGLENVLLFEDLPNESENFLLSLTSCHLPNLVESSNNSQQQQDALLLPIEAAPSTFSFSFAPPGDNEHYVFVPPAKDDDGKTSHASPEEEDASTATAELAVHFDVSEARRLFEEQHNHPQDVTNNNNEQSLVWPWDQGTASPVIDYPHQGMTCAHEIGNHWQEEDLMQNSSSVAGHTNGNDTSMSHPFPTRKLYLKQQHNGTASVQATPDADNGQENTHIPTSTDERHWTGDDETQQFMPPSVPQAEQHSFPTSVPTGIYGASSDHHSARYHHDLMLLQELRSRGQREERLLNAVLYGILSVGLVLIVAFVWLFRRVWKKVHANDYDVLDLQQRSPQLRSELLQCDDETHAAKLRALASLSPIVRDLDKSYQQQVSDPRSSDRRMMAPGQTSTAAARVVKKSPSATRSRTTAWVKSPRESPRASSLRGSNAAIHAALRTGSNNNAQAMRTTAHHQGRAVEASFEDGPTGIQSSTGRSSVTLLPGTQETSTPSKAAHSSSPKDTKVANSHVTEVNLWTVCDVGLTPIDHKEPKATAAKPTEVQPNLTHAVNAHGVPSLASLAAAGGSTVGRASPQPQTTWSTNLDNKEAKSDVSMSPPKVGPSSPSWVSSPLSSSPKTEALSPTSRYAKQWEAAKSLRRKKKKGSTLHRLDPAVSALVVPMADGGDSSVQHHDEVSVAVAPLEDVSKVIQPVKETATVESVSMMPSAETAKPKPEIAEKKKKKKSSQLFISPFISPIDSSTDSAEDSNGNSPGSSEESLLQSYW</sequence>
<proteinExistence type="predicted"/>
<evidence type="ECO:0000256" key="2">
    <source>
        <dbReference type="SAM" id="Phobius"/>
    </source>
</evidence>
<evidence type="ECO:0000313" key="4">
    <source>
        <dbReference type="Proteomes" id="UP001153069"/>
    </source>
</evidence>
<feature type="compositionally biased region" description="Low complexity" evidence="1">
    <location>
        <begin position="60"/>
        <end position="70"/>
    </location>
</feature>
<feature type="region of interest" description="Disordered" evidence="1">
    <location>
        <begin position="800"/>
        <end position="864"/>
    </location>
</feature>
<gene>
    <name evidence="3" type="ORF">SEMRO_502_G155550.1</name>
</gene>
<feature type="region of interest" description="Disordered" evidence="1">
    <location>
        <begin position="300"/>
        <end position="351"/>
    </location>
</feature>
<feature type="compositionally biased region" description="Low complexity" evidence="1">
    <location>
        <begin position="693"/>
        <end position="716"/>
    </location>
</feature>
<feature type="compositionally biased region" description="Polar residues" evidence="1">
    <location>
        <begin position="315"/>
        <end position="324"/>
    </location>
</feature>
<evidence type="ECO:0000313" key="3">
    <source>
        <dbReference type="EMBL" id="CAB9511763.1"/>
    </source>
</evidence>
<dbReference type="AlphaFoldDB" id="A0A9N8HE82"/>
<evidence type="ECO:0000256" key="1">
    <source>
        <dbReference type="SAM" id="MobiDB-lite"/>
    </source>
</evidence>
<feature type="region of interest" description="Disordered" evidence="1">
    <location>
        <begin position="60"/>
        <end position="92"/>
    </location>
</feature>
<dbReference type="EMBL" id="CAICTM010000501">
    <property type="protein sequence ID" value="CAB9511763.1"/>
    <property type="molecule type" value="Genomic_DNA"/>
</dbReference>
<feature type="compositionally biased region" description="Polar residues" evidence="1">
    <location>
        <begin position="570"/>
        <end position="599"/>
    </location>
</feature>
<dbReference type="Proteomes" id="UP001153069">
    <property type="component" value="Unassembled WGS sequence"/>
</dbReference>
<feature type="compositionally biased region" description="Polar residues" evidence="1">
    <location>
        <begin position="674"/>
        <end position="684"/>
    </location>
</feature>
<keyword evidence="4" id="KW-1185">Reference proteome</keyword>
<feature type="region of interest" description="Disordered" evidence="1">
    <location>
        <begin position="666"/>
        <end position="727"/>
    </location>
</feature>
<keyword evidence="2" id="KW-0472">Membrane</keyword>
<feature type="region of interest" description="Disordered" evidence="1">
    <location>
        <begin position="549"/>
        <end position="607"/>
    </location>
</feature>
<comment type="caution">
    <text evidence="3">The sequence shown here is derived from an EMBL/GenBank/DDBJ whole genome shotgun (WGS) entry which is preliminary data.</text>
</comment>
<keyword evidence="2" id="KW-0812">Transmembrane</keyword>
<feature type="compositionally biased region" description="Low complexity" evidence="1">
    <location>
        <begin position="829"/>
        <end position="864"/>
    </location>
</feature>
<organism evidence="3 4">
    <name type="scientific">Seminavis robusta</name>
    <dbReference type="NCBI Taxonomy" id="568900"/>
    <lineage>
        <taxon>Eukaryota</taxon>
        <taxon>Sar</taxon>
        <taxon>Stramenopiles</taxon>
        <taxon>Ochrophyta</taxon>
        <taxon>Bacillariophyta</taxon>
        <taxon>Bacillariophyceae</taxon>
        <taxon>Bacillariophycidae</taxon>
        <taxon>Naviculales</taxon>
        <taxon>Naviculaceae</taxon>
        <taxon>Seminavis</taxon>
    </lineage>
</organism>
<reference evidence="3" key="1">
    <citation type="submission" date="2020-06" db="EMBL/GenBank/DDBJ databases">
        <authorList>
            <consortium name="Plant Systems Biology data submission"/>
        </authorList>
    </citation>
    <scope>NUCLEOTIDE SEQUENCE</scope>
    <source>
        <strain evidence="3">D6</strain>
    </source>
</reference>
<name>A0A9N8HE82_9STRA</name>
<protein>
    <submittedName>
        <fullName evidence="3">Uncharacterized protein</fullName>
    </submittedName>
</protein>
<feature type="region of interest" description="Disordered" evidence="1">
    <location>
        <begin position="175"/>
        <end position="196"/>
    </location>
</feature>
<feature type="region of interest" description="Disordered" evidence="1">
    <location>
        <begin position="470"/>
        <end position="530"/>
    </location>
</feature>
<accession>A0A9N8HE82</accession>
<feature type="transmembrane region" description="Helical" evidence="2">
    <location>
        <begin position="392"/>
        <end position="415"/>
    </location>
</feature>
<feature type="compositionally biased region" description="Polar residues" evidence="1">
    <location>
        <begin position="504"/>
        <end position="514"/>
    </location>
</feature>